<feature type="region of interest" description="Disordered" evidence="1">
    <location>
        <begin position="146"/>
        <end position="170"/>
    </location>
</feature>
<accession>A0A0F9BZG8</accession>
<gene>
    <name evidence="2" type="ORF">LCGC14_2387070</name>
</gene>
<dbReference type="EMBL" id="LAZR01035533">
    <property type="protein sequence ID" value="KKL27249.1"/>
    <property type="molecule type" value="Genomic_DNA"/>
</dbReference>
<evidence type="ECO:0000256" key="1">
    <source>
        <dbReference type="SAM" id="MobiDB-lite"/>
    </source>
</evidence>
<reference evidence="2" key="1">
    <citation type="journal article" date="2015" name="Nature">
        <title>Complex archaea that bridge the gap between prokaryotes and eukaryotes.</title>
        <authorList>
            <person name="Spang A."/>
            <person name="Saw J.H."/>
            <person name="Jorgensen S.L."/>
            <person name="Zaremba-Niedzwiedzka K."/>
            <person name="Martijn J."/>
            <person name="Lind A.E."/>
            <person name="van Eijk R."/>
            <person name="Schleper C."/>
            <person name="Guy L."/>
            <person name="Ettema T.J."/>
        </authorList>
    </citation>
    <scope>NUCLEOTIDE SEQUENCE</scope>
</reference>
<evidence type="ECO:0000313" key="2">
    <source>
        <dbReference type="EMBL" id="KKL27249.1"/>
    </source>
</evidence>
<dbReference type="AlphaFoldDB" id="A0A0F9BZG8"/>
<comment type="caution">
    <text evidence="2">The sequence shown here is derived from an EMBL/GenBank/DDBJ whole genome shotgun (WGS) entry which is preliminary data.</text>
</comment>
<name>A0A0F9BZG8_9ZZZZ</name>
<sequence>MKFYTGDVKNPDVIRCRVCMTDLDRRTMVEGEPLMHFGTCPRCGTRWQYQYGRMEKCESQSHQFDVDEMSTWHLADPKHCTHHDHKARRAGEEFWSHYFYFPFHLKQNVWNPMQPQCKLCGISIREIIIEVLPRLKSGYQKASEQFEADRKKAMETGEPVIGATQKDPDA</sequence>
<protein>
    <submittedName>
        <fullName evidence="2">Uncharacterized protein</fullName>
    </submittedName>
</protein>
<organism evidence="2">
    <name type="scientific">marine sediment metagenome</name>
    <dbReference type="NCBI Taxonomy" id="412755"/>
    <lineage>
        <taxon>unclassified sequences</taxon>
        <taxon>metagenomes</taxon>
        <taxon>ecological metagenomes</taxon>
    </lineage>
</organism>
<proteinExistence type="predicted"/>